<evidence type="ECO:0000259" key="2">
    <source>
        <dbReference type="Pfam" id="PF00589"/>
    </source>
</evidence>
<dbReference type="NCBIfam" id="NF041502">
    <property type="entry name" value="integrase_1"/>
    <property type="match status" value="1"/>
</dbReference>
<gene>
    <name evidence="3" type="ORF">NELON_10310</name>
</gene>
<dbReference type="HOGENOM" id="CLU_037605_1_0_4"/>
<feature type="domain" description="Tyr recombinase" evidence="2">
    <location>
        <begin position="321"/>
        <end position="374"/>
    </location>
</feature>
<dbReference type="SUPFAM" id="SSF56349">
    <property type="entry name" value="DNA breaking-rejoining enzymes"/>
    <property type="match status" value="1"/>
</dbReference>
<evidence type="ECO:0000256" key="1">
    <source>
        <dbReference type="ARBA" id="ARBA00023172"/>
    </source>
</evidence>
<dbReference type="PATRIC" id="fig|546263.7.peg.2214"/>
<organism evidence="3 4">
    <name type="scientific">Neisseria elongata subsp. glycolytica ATCC 29315</name>
    <dbReference type="NCBI Taxonomy" id="546263"/>
    <lineage>
        <taxon>Bacteria</taxon>
        <taxon>Pseudomonadati</taxon>
        <taxon>Pseudomonadota</taxon>
        <taxon>Betaproteobacteria</taxon>
        <taxon>Neisseriales</taxon>
        <taxon>Neisseriaceae</taxon>
        <taxon>Neisseria</taxon>
    </lineage>
</organism>
<name>A0A0B5CSG1_NEIEG</name>
<dbReference type="EMBL" id="CP007726">
    <property type="protein sequence ID" value="AJE19256.1"/>
    <property type="molecule type" value="Genomic_DNA"/>
</dbReference>
<dbReference type="CDD" id="cd00397">
    <property type="entry name" value="DNA_BRE_C"/>
    <property type="match status" value="1"/>
</dbReference>
<evidence type="ECO:0000313" key="3">
    <source>
        <dbReference type="EMBL" id="AJE19256.1"/>
    </source>
</evidence>
<keyword evidence="1" id="KW-0233">DNA recombination</keyword>
<dbReference type="Proteomes" id="UP000031392">
    <property type="component" value="Chromosome"/>
</dbReference>
<accession>A0A0B5CSG1</accession>
<reference evidence="4" key="1">
    <citation type="submission" date="2014-05" db="EMBL/GenBank/DDBJ databases">
        <title>Complete Genome sequence of Neisseria elongata subsp. glycolytica.</title>
        <authorList>
            <person name="Veyrier F.J."/>
            <person name="Taha M.-K."/>
        </authorList>
    </citation>
    <scope>NUCLEOTIDE SEQUENCE [LARGE SCALE GENOMIC DNA]</scope>
    <source>
        <strain evidence="4">ATCC 29315</strain>
    </source>
</reference>
<reference evidence="3 4" key="2">
    <citation type="journal article" date="2015" name="PLoS Genet.">
        <title>Common Cell Shape Evolution of Two Nasopharyngeal Pathogens.</title>
        <authorList>
            <person name="Veyrier F.J."/>
            <person name="Biais N."/>
            <person name="Morales P."/>
            <person name="Belkacem N."/>
            <person name="Guilhen C."/>
            <person name="Ranjeva S."/>
            <person name="Sismeiro O."/>
            <person name="Pehau-Arnaudet G."/>
            <person name="Rocha E.P."/>
            <person name="Werts C."/>
            <person name="Taha M.K."/>
            <person name="Boneca I.G."/>
        </authorList>
    </citation>
    <scope>NUCLEOTIDE SEQUENCE [LARGE SCALE GENOMIC DNA]</scope>
    <source>
        <strain evidence="3 4">ATCC 29315</strain>
    </source>
</reference>
<keyword evidence="4" id="KW-1185">Reference proteome</keyword>
<dbReference type="Gene3D" id="1.10.443.10">
    <property type="entry name" value="Intergrase catalytic core"/>
    <property type="match status" value="1"/>
</dbReference>
<dbReference type="AlphaFoldDB" id="A0A0B5CSG1"/>
<dbReference type="InterPro" id="IPR002104">
    <property type="entry name" value="Integrase_catalytic"/>
</dbReference>
<sequence length="506" mass="58759">MSQNKRFRQSKDGYAFDENENFWRISKDKTINFSQPILNINKKTLDGFRKTLAIYAEKYSSYHVSHMYQQFQRLVISTNLEIINVPIILDWKNKLGKEHEWYLGALKGFLLSWHEYGYYGVDKSVVSLLESFTLSGNEKGKSVLMRCPYTGAFTENEILALMAELARLWREELISFETYAYIHLLQTTARRPIQIRHLKFEDLRKEISQGTWNYFLNIPSAKKRGILFRETFKKLAITEDLYLILLNFMEYQYKKLLSLVDETFISGYKMKLPVFIDWSCLKKNIKNRNFDLSLLDKDIFHYSASSLKQNALRKFCIHQKAISERTGEIIHVTARRFRHTRGTNLGRKGVGAAIIAELLDHTDTQNVKVYTENTADTVQYIDRVMGAEMGKLAQAFTGRIISNVNESERGYDPTSLITNDGVDTIGACGTNDFCITGYETCYLCPKFRPLVDGPHQQILNKLYKEKEERLKRTKSMDYASSKDRIILAVEYVVQACNDMKRTMGSH</sequence>
<evidence type="ECO:0000313" key="4">
    <source>
        <dbReference type="Proteomes" id="UP000031392"/>
    </source>
</evidence>
<protein>
    <submittedName>
        <fullName evidence="3">Integrase</fullName>
    </submittedName>
</protein>
<dbReference type="InterPro" id="IPR011010">
    <property type="entry name" value="DNA_brk_join_enz"/>
</dbReference>
<dbReference type="GO" id="GO:0003677">
    <property type="term" value="F:DNA binding"/>
    <property type="evidence" value="ECO:0007669"/>
    <property type="project" value="InterPro"/>
</dbReference>
<dbReference type="GO" id="GO:0015074">
    <property type="term" value="P:DNA integration"/>
    <property type="evidence" value="ECO:0007669"/>
    <property type="project" value="InterPro"/>
</dbReference>
<dbReference type="KEGG" id="nel:NELON_10310"/>
<proteinExistence type="predicted"/>
<dbReference type="InterPro" id="IPR013762">
    <property type="entry name" value="Integrase-like_cat_sf"/>
</dbReference>
<dbReference type="GO" id="GO:0006310">
    <property type="term" value="P:DNA recombination"/>
    <property type="evidence" value="ECO:0007669"/>
    <property type="project" value="UniProtKB-KW"/>
</dbReference>
<dbReference type="RefSeq" id="WP_174428823.1">
    <property type="nucleotide sequence ID" value="NZ_CP007726.1"/>
</dbReference>
<dbReference type="InterPro" id="IPR048120">
    <property type="entry name" value="Integrase-like"/>
</dbReference>
<dbReference type="Pfam" id="PF00589">
    <property type="entry name" value="Phage_integrase"/>
    <property type="match status" value="1"/>
</dbReference>